<dbReference type="SUPFAM" id="SSF52266">
    <property type="entry name" value="SGNH hydrolase"/>
    <property type="match status" value="1"/>
</dbReference>
<keyword evidence="2" id="KW-1185">Reference proteome</keyword>
<accession>A0A919KML4</accession>
<organism evidence="1 2">
    <name type="scientific">Kitasatospora indigofera</name>
    <dbReference type="NCBI Taxonomy" id="67307"/>
    <lineage>
        <taxon>Bacteria</taxon>
        <taxon>Bacillati</taxon>
        <taxon>Actinomycetota</taxon>
        <taxon>Actinomycetes</taxon>
        <taxon>Kitasatosporales</taxon>
        <taxon>Streptomycetaceae</taxon>
        <taxon>Kitasatospora</taxon>
    </lineage>
</organism>
<gene>
    <name evidence="1" type="ORF">GCM10018781_15410</name>
</gene>
<proteinExistence type="predicted"/>
<name>A0A919KML4_9ACTN</name>
<protein>
    <submittedName>
        <fullName evidence="1">Uncharacterized protein</fullName>
    </submittedName>
</protein>
<dbReference type="GeneID" id="95352036"/>
<dbReference type="AlphaFoldDB" id="A0A919KML4"/>
<evidence type="ECO:0000313" key="2">
    <source>
        <dbReference type="Proteomes" id="UP000617734"/>
    </source>
</evidence>
<dbReference type="RefSeq" id="WP_229927240.1">
    <property type="nucleotide sequence ID" value="NZ_BNBO01000005.1"/>
</dbReference>
<reference evidence="1" key="2">
    <citation type="submission" date="2020-09" db="EMBL/GenBank/DDBJ databases">
        <authorList>
            <person name="Sun Q."/>
            <person name="Ohkuma M."/>
        </authorList>
    </citation>
    <scope>NUCLEOTIDE SEQUENCE</scope>
    <source>
        <strain evidence="1">JCM 4646</strain>
    </source>
</reference>
<dbReference type="Gene3D" id="2.60.120.260">
    <property type="entry name" value="Galactose-binding domain-like"/>
    <property type="match status" value="1"/>
</dbReference>
<dbReference type="Proteomes" id="UP000617734">
    <property type="component" value="Unassembled WGS sequence"/>
</dbReference>
<dbReference type="InterPro" id="IPR036514">
    <property type="entry name" value="SGNH_hydro_sf"/>
</dbReference>
<reference evidence="1" key="1">
    <citation type="journal article" date="2014" name="Int. J. Syst. Evol. Microbiol.">
        <title>Complete genome sequence of Corynebacterium casei LMG S-19264T (=DSM 44701T), isolated from a smear-ripened cheese.</title>
        <authorList>
            <consortium name="US DOE Joint Genome Institute (JGI-PGF)"/>
            <person name="Walter F."/>
            <person name="Albersmeier A."/>
            <person name="Kalinowski J."/>
            <person name="Ruckert C."/>
        </authorList>
    </citation>
    <scope>NUCLEOTIDE SEQUENCE</scope>
    <source>
        <strain evidence="1">JCM 4646</strain>
    </source>
</reference>
<dbReference type="EMBL" id="BNBO01000005">
    <property type="protein sequence ID" value="GHH64378.1"/>
    <property type="molecule type" value="Genomic_DNA"/>
</dbReference>
<evidence type="ECO:0000313" key="1">
    <source>
        <dbReference type="EMBL" id="GHH64378.1"/>
    </source>
</evidence>
<comment type="caution">
    <text evidence="1">The sequence shown here is derived from an EMBL/GenBank/DDBJ whole genome shotgun (WGS) entry which is preliminary data.</text>
</comment>
<sequence>MHPDDPRLSWDGISGWERGPAGLLPLRIPQQRIATTLSANFARLARLPAGARFAVRTDAPELVLELDAGTGPAPLDVRRDGELLHRTHLAGGPQRLTLPLRPAGAAHEIEVWLPHLSETRLRAVGLPGHRVLEPVARTGPRWIAYGSSLTHAMFPHGPSESWTALIAAREGWRLRNLGFAGEAYLDPVVARAVRDTPADLITLEIGTNAYIRGVFTARSWAPRSADSWRPSGTGSRTPRSR</sequence>
<dbReference type="Gene3D" id="3.40.50.1110">
    <property type="entry name" value="SGNH hydrolase"/>
    <property type="match status" value="1"/>
</dbReference>